<dbReference type="AlphaFoldDB" id="A0A811LQJ8"/>
<dbReference type="OrthoDB" id="10068793at2759"/>
<accession>A0A811LQJ8</accession>
<dbReference type="Proteomes" id="UP000783686">
    <property type="component" value="Unassembled WGS sequence"/>
</dbReference>
<feature type="coiled-coil region" evidence="1">
    <location>
        <begin position="164"/>
        <end position="191"/>
    </location>
</feature>
<dbReference type="EMBL" id="CAJFDH010000006">
    <property type="protein sequence ID" value="CAD5230599.1"/>
    <property type="molecule type" value="Genomic_DNA"/>
</dbReference>
<dbReference type="PANTHER" id="PTHR31005">
    <property type="entry name" value="DUF4139 DOMAIN-CONTAINING PROTEIN"/>
    <property type="match status" value="1"/>
</dbReference>
<comment type="caution">
    <text evidence="4">The sequence shown here is derived from an EMBL/GenBank/DDBJ whole genome shotgun (WGS) entry which is preliminary data.</text>
</comment>
<evidence type="ECO:0000259" key="3">
    <source>
        <dbReference type="Pfam" id="PF13600"/>
    </source>
</evidence>
<dbReference type="Proteomes" id="UP000614601">
    <property type="component" value="Unassembled WGS sequence"/>
</dbReference>
<dbReference type="PANTHER" id="PTHR31005:SF8">
    <property type="entry name" value="DUF4139 DOMAIN-CONTAINING PROTEIN"/>
    <property type="match status" value="1"/>
</dbReference>
<evidence type="ECO:0000313" key="5">
    <source>
        <dbReference type="Proteomes" id="UP000614601"/>
    </source>
</evidence>
<proteinExistence type="predicted"/>
<feature type="coiled-coil region" evidence="1">
    <location>
        <begin position="81"/>
        <end position="115"/>
    </location>
</feature>
<reference evidence="4" key="1">
    <citation type="submission" date="2020-09" db="EMBL/GenBank/DDBJ databases">
        <authorList>
            <person name="Kikuchi T."/>
        </authorList>
    </citation>
    <scope>NUCLEOTIDE SEQUENCE</scope>
    <source>
        <strain evidence="4">SH1</strain>
    </source>
</reference>
<keyword evidence="1" id="KW-0175">Coiled coil</keyword>
<feature type="domain" description="DUF4140" evidence="3">
    <location>
        <begin position="17"/>
        <end position="120"/>
    </location>
</feature>
<dbReference type="NCBIfam" id="TIGR02231">
    <property type="entry name" value="mucoidy inhibitor MuiA family protein"/>
    <property type="match status" value="1"/>
</dbReference>
<dbReference type="Pfam" id="PF13598">
    <property type="entry name" value="DUF4139"/>
    <property type="match status" value="1"/>
</dbReference>
<keyword evidence="5" id="KW-1185">Reference proteome</keyword>
<gene>
    <name evidence="4" type="ORF">BOKJ2_LOCUS14216</name>
</gene>
<evidence type="ECO:0000256" key="1">
    <source>
        <dbReference type="SAM" id="Coils"/>
    </source>
</evidence>
<sequence length="548" mass="62606">MLSTKTFRAPDLPIKSVLCFRHRAEVHREFDVTLELGTNKIIVERLPPSIISASIRVDAVSVHADAILRDVQYKETYSPEEENFSDELKLLIKELDNLLEEQEKLKDRENLLNIRGQALDKMLENLVTPKDKERMPVFDEKLGESFNKALEYYELKQTTTKMALRTLMAEKKVLTKDIKDLQQRVTELKDIDNFKRTVHIAFDATTTTPITVKLTYNVTNANWETSYDVRVDSTTKKLSLHYLASITQTTGEDWKDIALSLSTSEPQDAGKLPSLNPIIAKLEQKLPEGAFGTRTHSEIVPVCFAAESAPVPRMKMALRHHSVTVKSNLVATNYVIPLVRTIPSKPDDTRVTIAVKSFDYDLERQVVPSKNTTVFLVASIVNNTELHFIEGPVKVYVDNCYANELYTDSIAPNERFHIELGKDPNVKVHYKPKDTFQQQSGVITKSNVTANEQKIIVSNNCVLKTLVTVFEQVPKSNDEKIKIKLASPDARRLERAHEHKKREVGVWITDKNLLEWTVELPPKTETELVLKYNVEYPQNENVVYEEQY</sequence>
<dbReference type="InterPro" id="IPR037291">
    <property type="entry name" value="DUF4139"/>
</dbReference>
<dbReference type="EMBL" id="CAJFCW020000006">
    <property type="protein sequence ID" value="CAG9127835.1"/>
    <property type="molecule type" value="Genomic_DNA"/>
</dbReference>
<dbReference type="InterPro" id="IPR025554">
    <property type="entry name" value="DUF4140"/>
</dbReference>
<evidence type="ECO:0008006" key="6">
    <source>
        <dbReference type="Google" id="ProtNLM"/>
    </source>
</evidence>
<organism evidence="4 5">
    <name type="scientific">Bursaphelenchus okinawaensis</name>
    <dbReference type="NCBI Taxonomy" id="465554"/>
    <lineage>
        <taxon>Eukaryota</taxon>
        <taxon>Metazoa</taxon>
        <taxon>Ecdysozoa</taxon>
        <taxon>Nematoda</taxon>
        <taxon>Chromadorea</taxon>
        <taxon>Rhabditida</taxon>
        <taxon>Tylenchina</taxon>
        <taxon>Tylenchomorpha</taxon>
        <taxon>Aphelenchoidea</taxon>
        <taxon>Aphelenchoididae</taxon>
        <taxon>Bursaphelenchus</taxon>
    </lineage>
</organism>
<evidence type="ECO:0000259" key="2">
    <source>
        <dbReference type="Pfam" id="PF13598"/>
    </source>
</evidence>
<protein>
    <recommendedName>
        <fullName evidence="6">DUF4139 domain-containing protein</fullName>
    </recommendedName>
</protein>
<dbReference type="InterPro" id="IPR011935">
    <property type="entry name" value="CHP02231"/>
</dbReference>
<evidence type="ECO:0000313" key="4">
    <source>
        <dbReference type="EMBL" id="CAD5230599.1"/>
    </source>
</evidence>
<name>A0A811LQJ8_9BILA</name>
<feature type="domain" description="DUF4139" evidence="2">
    <location>
        <begin position="212"/>
        <end position="538"/>
    </location>
</feature>
<dbReference type="Pfam" id="PF13600">
    <property type="entry name" value="DUF4140"/>
    <property type="match status" value="1"/>
</dbReference>